<dbReference type="EMBL" id="JAGGMR010000001">
    <property type="protein sequence ID" value="MBP2192972.1"/>
    <property type="molecule type" value="Genomic_DNA"/>
</dbReference>
<gene>
    <name evidence="1" type="ORF">BJ987_005873</name>
</gene>
<comment type="caution">
    <text evidence="1">The sequence shown here is derived from an EMBL/GenBank/DDBJ whole genome shotgun (WGS) entry which is preliminary data.</text>
</comment>
<sequence length="56" mass="6701">MSAEQLRREVFFLAYHLHWSYPDLMDMAVGERHDFVRLLVEQIDQENAHIEAAQSR</sequence>
<dbReference type="RefSeq" id="WP_209896173.1">
    <property type="nucleotide sequence ID" value="NZ_JAGGMR010000001.1"/>
</dbReference>
<dbReference type="Proteomes" id="UP001519325">
    <property type="component" value="Unassembled WGS sequence"/>
</dbReference>
<organism evidence="1 2">
    <name type="scientific">Nocardia goodfellowii</name>
    <dbReference type="NCBI Taxonomy" id="882446"/>
    <lineage>
        <taxon>Bacteria</taxon>
        <taxon>Bacillati</taxon>
        <taxon>Actinomycetota</taxon>
        <taxon>Actinomycetes</taxon>
        <taxon>Mycobacteriales</taxon>
        <taxon>Nocardiaceae</taxon>
        <taxon>Nocardia</taxon>
    </lineage>
</organism>
<evidence type="ECO:0000313" key="2">
    <source>
        <dbReference type="Proteomes" id="UP001519325"/>
    </source>
</evidence>
<reference evidence="1 2" key="1">
    <citation type="submission" date="2021-03" db="EMBL/GenBank/DDBJ databases">
        <title>Sequencing the genomes of 1000 actinobacteria strains.</title>
        <authorList>
            <person name="Klenk H.-P."/>
        </authorList>
    </citation>
    <scope>NUCLEOTIDE SEQUENCE [LARGE SCALE GENOMIC DNA]</scope>
    <source>
        <strain evidence="1 2">DSM 45516</strain>
    </source>
</reference>
<proteinExistence type="predicted"/>
<name>A0ABS4QMQ1_9NOCA</name>
<evidence type="ECO:0000313" key="1">
    <source>
        <dbReference type="EMBL" id="MBP2192972.1"/>
    </source>
</evidence>
<accession>A0ABS4QMQ1</accession>
<protein>
    <submittedName>
        <fullName evidence="1">Uncharacterized protein</fullName>
    </submittedName>
</protein>
<keyword evidence="2" id="KW-1185">Reference proteome</keyword>